<evidence type="ECO:0000313" key="4">
    <source>
        <dbReference type="EMBL" id="PSC72798.1"/>
    </source>
</evidence>
<keyword evidence="5" id="KW-1185">Reference proteome</keyword>
<dbReference type="SMART" id="SM00248">
    <property type="entry name" value="ANK"/>
    <property type="match status" value="4"/>
</dbReference>
<dbReference type="GO" id="GO:0005634">
    <property type="term" value="C:nucleus"/>
    <property type="evidence" value="ECO:0007669"/>
    <property type="project" value="TreeGrafter"/>
</dbReference>
<accession>A0A2P6VFE1</accession>
<dbReference type="Gene3D" id="1.25.40.20">
    <property type="entry name" value="Ankyrin repeat-containing domain"/>
    <property type="match status" value="2"/>
</dbReference>
<evidence type="ECO:0000256" key="1">
    <source>
        <dbReference type="ARBA" id="ARBA00022737"/>
    </source>
</evidence>
<dbReference type="InterPro" id="IPR050776">
    <property type="entry name" value="Ank_Repeat/CDKN_Inhibitor"/>
</dbReference>
<name>A0A2P6VFE1_9CHLO</name>
<protein>
    <submittedName>
        <fullName evidence="4">Uncharacterized protein</fullName>
    </submittedName>
</protein>
<reference evidence="4 5" key="1">
    <citation type="journal article" date="2018" name="Plant J.">
        <title>Genome sequences of Chlorella sorokiniana UTEX 1602 and Micractinium conductrix SAG 241.80: implications to maltose excretion by a green alga.</title>
        <authorList>
            <person name="Arriola M.B."/>
            <person name="Velmurugan N."/>
            <person name="Zhang Y."/>
            <person name="Plunkett M.H."/>
            <person name="Hondzo H."/>
            <person name="Barney B.M."/>
        </authorList>
    </citation>
    <scope>NUCLEOTIDE SEQUENCE [LARGE SCALE GENOMIC DNA]</scope>
    <source>
        <strain evidence="4 5">SAG 241.80</strain>
    </source>
</reference>
<dbReference type="InterPro" id="IPR002110">
    <property type="entry name" value="Ankyrin_rpt"/>
</dbReference>
<keyword evidence="2 3" id="KW-0040">ANK repeat</keyword>
<dbReference type="SUPFAM" id="SSF48403">
    <property type="entry name" value="Ankyrin repeat"/>
    <property type="match status" value="1"/>
</dbReference>
<feature type="repeat" description="ANK" evidence="3">
    <location>
        <begin position="39"/>
        <end position="71"/>
    </location>
</feature>
<gene>
    <name evidence="4" type="ORF">C2E20_4072</name>
</gene>
<dbReference type="EMBL" id="LHPF02000009">
    <property type="protein sequence ID" value="PSC72798.1"/>
    <property type="molecule type" value="Genomic_DNA"/>
</dbReference>
<dbReference type="PANTHER" id="PTHR24201">
    <property type="entry name" value="ANK_REP_REGION DOMAIN-CONTAINING PROTEIN"/>
    <property type="match status" value="1"/>
</dbReference>
<dbReference type="STRING" id="554055.A0A2P6VFE1"/>
<keyword evidence="1" id="KW-0677">Repeat</keyword>
<dbReference type="Proteomes" id="UP000239649">
    <property type="component" value="Unassembled WGS sequence"/>
</dbReference>
<organism evidence="4 5">
    <name type="scientific">Micractinium conductrix</name>
    <dbReference type="NCBI Taxonomy" id="554055"/>
    <lineage>
        <taxon>Eukaryota</taxon>
        <taxon>Viridiplantae</taxon>
        <taxon>Chlorophyta</taxon>
        <taxon>core chlorophytes</taxon>
        <taxon>Trebouxiophyceae</taxon>
        <taxon>Chlorellales</taxon>
        <taxon>Chlorellaceae</taxon>
        <taxon>Chlorella clade</taxon>
        <taxon>Micractinium</taxon>
    </lineage>
</organism>
<evidence type="ECO:0000256" key="2">
    <source>
        <dbReference type="ARBA" id="ARBA00023043"/>
    </source>
</evidence>
<dbReference type="AlphaFoldDB" id="A0A2P6VFE1"/>
<dbReference type="Pfam" id="PF12796">
    <property type="entry name" value="Ank_2"/>
    <property type="match status" value="1"/>
</dbReference>
<dbReference type="PROSITE" id="PS50297">
    <property type="entry name" value="ANK_REP_REGION"/>
    <property type="match status" value="1"/>
</dbReference>
<dbReference type="InterPro" id="IPR036770">
    <property type="entry name" value="Ankyrin_rpt-contain_sf"/>
</dbReference>
<dbReference type="PROSITE" id="PS50088">
    <property type="entry name" value="ANK_REPEAT"/>
    <property type="match status" value="2"/>
</dbReference>
<evidence type="ECO:0000313" key="5">
    <source>
        <dbReference type="Proteomes" id="UP000239649"/>
    </source>
</evidence>
<proteinExistence type="predicted"/>
<comment type="caution">
    <text evidence="4">The sequence shown here is derived from an EMBL/GenBank/DDBJ whole genome shotgun (WGS) entry which is preliminary data.</text>
</comment>
<evidence type="ECO:0000256" key="3">
    <source>
        <dbReference type="PROSITE-ProRule" id="PRU00023"/>
    </source>
</evidence>
<sequence>MSSVEELMCRSAGEGDVAAVQACLAAGADPDALVEHASGGQAALHTATDGKHLACIETLLAAGAYADIRDAAGRTPLQLAAHGCCPACVAVLLAAGANPRAADSLGATALHAAAQHVMSRYCFSSNLRVVRQLLAADASAALLRDGLGRTPFEVAVLRQAASMARVLLVEAPQQPATSC</sequence>
<feature type="repeat" description="ANK" evidence="3">
    <location>
        <begin position="72"/>
        <end position="104"/>
    </location>
</feature>
<dbReference type="PANTHER" id="PTHR24201:SF16">
    <property type="entry name" value="ANKYRIN-1-LIKE-RELATED"/>
    <property type="match status" value="1"/>
</dbReference>